<dbReference type="InterPro" id="IPR020449">
    <property type="entry name" value="Tscrpt_reg_AraC-type_HTH"/>
</dbReference>
<dbReference type="SMART" id="SM00342">
    <property type="entry name" value="HTH_ARAC"/>
    <property type="match status" value="1"/>
</dbReference>
<accession>D3AR84</accession>
<evidence type="ECO:0000256" key="2">
    <source>
        <dbReference type="ARBA" id="ARBA00023125"/>
    </source>
</evidence>
<keyword evidence="3" id="KW-0804">Transcription</keyword>
<keyword evidence="1" id="KW-0805">Transcription regulation</keyword>
<evidence type="ECO:0000256" key="1">
    <source>
        <dbReference type="ARBA" id="ARBA00023015"/>
    </source>
</evidence>
<dbReference type="PRINTS" id="PR00032">
    <property type="entry name" value="HTHARAC"/>
</dbReference>
<dbReference type="Pfam" id="PF12833">
    <property type="entry name" value="HTH_18"/>
    <property type="match status" value="1"/>
</dbReference>
<dbReference type="RefSeq" id="WP_006776554.1">
    <property type="nucleotide sequence ID" value="NZ_GG667808.1"/>
</dbReference>
<evidence type="ECO:0000313" key="6">
    <source>
        <dbReference type="Proteomes" id="UP000004968"/>
    </source>
</evidence>
<keyword evidence="2" id="KW-0238">DNA-binding</keyword>
<dbReference type="Gene3D" id="1.10.10.60">
    <property type="entry name" value="Homeodomain-like"/>
    <property type="match status" value="2"/>
</dbReference>
<dbReference type="GO" id="GO:0003700">
    <property type="term" value="F:DNA-binding transcription factor activity"/>
    <property type="evidence" value="ECO:0007669"/>
    <property type="project" value="InterPro"/>
</dbReference>
<dbReference type="PROSITE" id="PS00041">
    <property type="entry name" value="HTH_ARAC_FAMILY_1"/>
    <property type="match status" value="1"/>
</dbReference>
<sequence length="402" mass="45833">IISLSVKNNYVPLKEILSYVGNGNEKENEFEKIKSGIITLKKHNSTYRENQVLQDMIRNGGSRAELEKLFPCPLALGILVVGKEQELISVLKNSLEQALVPENGSGVRLISGGRDQVYVVINVQKLEIELVKEAVLNFFAGNPSSLLIGMGTIEQKGDLKLSCDHAEAAFLEARISDPGPIYSWDIGGRIQEIYMPIDLESRMLSFIYAANREKVKELVDEVFDRNRDISRSQLKKLIMDFANIYIKLAQKVGCGADIKKAEEVLEREYQFDKLKDCIYWLYVGLVYEEPVDKRADYVGKYIKDYVQHHYMDSTVSIETIASMLNLVPTYVSTLFKKEAKVSFSQYLSDYRIEQAKYLLEHTDKKVKDIASETGFGTYNNFTRVFKKKLGVTPIEYKNHKQS</sequence>
<reference evidence="5 6" key="1">
    <citation type="submission" date="2010-01" db="EMBL/GenBank/DDBJ databases">
        <authorList>
            <person name="Weinstock G."/>
            <person name="Sodergren E."/>
            <person name="Clifton S."/>
            <person name="Fulton L."/>
            <person name="Fulton B."/>
            <person name="Courtney L."/>
            <person name="Fronick C."/>
            <person name="Harrison M."/>
            <person name="Strong C."/>
            <person name="Farmer C."/>
            <person name="Delahaunty K."/>
            <person name="Markovic C."/>
            <person name="Hall O."/>
            <person name="Minx P."/>
            <person name="Tomlinson C."/>
            <person name="Mitreva M."/>
            <person name="Nelson J."/>
            <person name="Hou S."/>
            <person name="Wollam A."/>
            <person name="Pepin K.H."/>
            <person name="Johnson M."/>
            <person name="Bhonagiri V."/>
            <person name="Nash W.E."/>
            <person name="Warren W."/>
            <person name="Chinwalla A."/>
            <person name="Mardis E.R."/>
            <person name="Wilson R.K."/>
        </authorList>
    </citation>
    <scope>NUCLEOTIDE SEQUENCE [LARGE SCALE GENOMIC DNA]</scope>
    <source>
        <strain evidence="5 6">DSM 13479</strain>
    </source>
</reference>
<protein>
    <submittedName>
        <fullName evidence="5">Transcriptional regulator, AraC family</fullName>
    </submittedName>
</protein>
<evidence type="ECO:0000313" key="5">
    <source>
        <dbReference type="EMBL" id="EFC95676.1"/>
    </source>
</evidence>
<dbReference type="EMBL" id="ACIO01000698">
    <property type="protein sequence ID" value="EFC95676.1"/>
    <property type="molecule type" value="Genomic_DNA"/>
</dbReference>
<dbReference type="GO" id="GO:0043565">
    <property type="term" value="F:sequence-specific DNA binding"/>
    <property type="evidence" value="ECO:0007669"/>
    <property type="project" value="InterPro"/>
</dbReference>
<dbReference type="PANTHER" id="PTHR43280">
    <property type="entry name" value="ARAC-FAMILY TRANSCRIPTIONAL REGULATOR"/>
    <property type="match status" value="1"/>
</dbReference>
<feature type="non-terminal residue" evidence="5">
    <location>
        <position position="1"/>
    </location>
</feature>
<feature type="domain" description="HTH araC/xylS-type" evidence="4">
    <location>
        <begin position="300"/>
        <end position="399"/>
    </location>
</feature>
<dbReference type="AlphaFoldDB" id="D3AR84"/>
<evidence type="ECO:0000256" key="3">
    <source>
        <dbReference type="ARBA" id="ARBA00023163"/>
    </source>
</evidence>
<comment type="caution">
    <text evidence="5">The sequence shown here is derived from an EMBL/GenBank/DDBJ whole genome shotgun (WGS) entry which is preliminary data.</text>
</comment>
<dbReference type="SUPFAM" id="SSF46689">
    <property type="entry name" value="Homeodomain-like"/>
    <property type="match status" value="1"/>
</dbReference>
<dbReference type="InterPro" id="IPR009057">
    <property type="entry name" value="Homeodomain-like_sf"/>
</dbReference>
<name>D3AR84_9FIRM</name>
<dbReference type="PROSITE" id="PS01124">
    <property type="entry name" value="HTH_ARAC_FAMILY_2"/>
    <property type="match status" value="1"/>
</dbReference>
<dbReference type="InterPro" id="IPR018060">
    <property type="entry name" value="HTH_AraC"/>
</dbReference>
<dbReference type="InterPro" id="IPR018062">
    <property type="entry name" value="HTH_AraC-typ_CS"/>
</dbReference>
<dbReference type="Proteomes" id="UP000004968">
    <property type="component" value="Unassembled WGS sequence"/>
</dbReference>
<proteinExistence type="predicted"/>
<organism evidence="5 6">
    <name type="scientific">Hungatella hathewayi DSM 13479</name>
    <dbReference type="NCBI Taxonomy" id="566550"/>
    <lineage>
        <taxon>Bacteria</taxon>
        <taxon>Bacillati</taxon>
        <taxon>Bacillota</taxon>
        <taxon>Clostridia</taxon>
        <taxon>Lachnospirales</taxon>
        <taxon>Lachnospiraceae</taxon>
        <taxon>Hungatella</taxon>
    </lineage>
</organism>
<dbReference type="HOGENOM" id="CLU_684289_0_0_9"/>
<dbReference type="PANTHER" id="PTHR43280:SF10">
    <property type="entry name" value="REGULATORY PROTEIN POCR"/>
    <property type="match status" value="1"/>
</dbReference>
<gene>
    <name evidence="5" type="ORF">CLOSTHATH_06140</name>
</gene>
<evidence type="ECO:0000259" key="4">
    <source>
        <dbReference type="PROSITE" id="PS01124"/>
    </source>
</evidence>